<dbReference type="InterPro" id="IPR007039">
    <property type="entry name" value="TrbC/VirB2"/>
</dbReference>
<dbReference type="AlphaFoldDB" id="A0A645F1C6"/>
<feature type="transmembrane region" description="Helical" evidence="1">
    <location>
        <begin position="25"/>
        <end position="46"/>
    </location>
</feature>
<accession>A0A645F1C6</accession>
<comment type="caution">
    <text evidence="2">The sequence shown here is derived from an EMBL/GenBank/DDBJ whole genome shotgun (WGS) entry which is preliminary data.</text>
</comment>
<name>A0A645F1C6_9ZZZZ</name>
<protein>
    <submittedName>
        <fullName evidence="2">Uncharacterized protein</fullName>
    </submittedName>
</protein>
<evidence type="ECO:0000313" key="2">
    <source>
        <dbReference type="EMBL" id="MPN07312.1"/>
    </source>
</evidence>
<sequence length="86" mass="9089">MYRPFILTSNLQSSLNQATGDITNLLQGVGIGVLVVFIAILGFKVVTGGREGLREAKSSVVGLIIGAVLIWGAGSLAEWLQQISNF</sequence>
<reference evidence="2" key="1">
    <citation type="submission" date="2019-08" db="EMBL/GenBank/DDBJ databases">
        <authorList>
            <person name="Kucharzyk K."/>
            <person name="Murdoch R.W."/>
            <person name="Higgins S."/>
            <person name="Loffler F."/>
        </authorList>
    </citation>
    <scope>NUCLEOTIDE SEQUENCE</scope>
</reference>
<evidence type="ECO:0000256" key="1">
    <source>
        <dbReference type="SAM" id="Phobius"/>
    </source>
</evidence>
<keyword evidence="1" id="KW-0812">Transmembrane</keyword>
<proteinExistence type="predicted"/>
<keyword evidence="1" id="KW-1133">Transmembrane helix</keyword>
<dbReference type="Pfam" id="PF04956">
    <property type="entry name" value="TrbC"/>
    <property type="match status" value="1"/>
</dbReference>
<feature type="transmembrane region" description="Helical" evidence="1">
    <location>
        <begin position="58"/>
        <end position="77"/>
    </location>
</feature>
<dbReference type="EMBL" id="VSSQ01053271">
    <property type="protein sequence ID" value="MPN07312.1"/>
    <property type="molecule type" value="Genomic_DNA"/>
</dbReference>
<organism evidence="2">
    <name type="scientific">bioreactor metagenome</name>
    <dbReference type="NCBI Taxonomy" id="1076179"/>
    <lineage>
        <taxon>unclassified sequences</taxon>
        <taxon>metagenomes</taxon>
        <taxon>ecological metagenomes</taxon>
    </lineage>
</organism>
<keyword evidence="1" id="KW-0472">Membrane</keyword>
<gene>
    <name evidence="2" type="ORF">SDC9_154578</name>
</gene>